<feature type="coiled-coil region" evidence="1">
    <location>
        <begin position="794"/>
        <end position="821"/>
    </location>
</feature>
<evidence type="ECO:0000256" key="1">
    <source>
        <dbReference type="SAM" id="Coils"/>
    </source>
</evidence>
<accession>A0A699GQP7</accession>
<keyword evidence="1" id="KW-0175">Coiled coil</keyword>
<dbReference type="AlphaFoldDB" id="A0A699GQP7"/>
<feature type="region of interest" description="Disordered" evidence="2">
    <location>
        <begin position="1"/>
        <end position="30"/>
    </location>
</feature>
<gene>
    <name evidence="4" type="ORF">Tci_169352</name>
</gene>
<feature type="compositionally biased region" description="Low complexity" evidence="2">
    <location>
        <begin position="7"/>
        <end position="16"/>
    </location>
</feature>
<feature type="compositionally biased region" description="Basic and acidic residues" evidence="2">
    <location>
        <begin position="778"/>
        <end position="790"/>
    </location>
</feature>
<evidence type="ECO:0000256" key="2">
    <source>
        <dbReference type="SAM" id="MobiDB-lite"/>
    </source>
</evidence>
<feature type="compositionally biased region" description="Basic residues" evidence="2">
    <location>
        <begin position="766"/>
        <end position="777"/>
    </location>
</feature>
<protein>
    <submittedName>
        <fullName evidence="4">Ribonuclease H-like domain-containing protein</fullName>
    </submittedName>
</protein>
<feature type="coiled-coil region" evidence="1">
    <location>
        <begin position="1026"/>
        <end position="1055"/>
    </location>
</feature>
<feature type="region of interest" description="Disordered" evidence="2">
    <location>
        <begin position="766"/>
        <end position="790"/>
    </location>
</feature>
<dbReference type="EMBL" id="BKCJ010040604">
    <property type="protein sequence ID" value="GEV97375.1"/>
    <property type="molecule type" value="Genomic_DNA"/>
</dbReference>
<sequence>MNGDAPASIASISGGAKPDIPPKTTAKKTAMRDELKVKSTMLLAISDEHLFKFHGIKDAKTLWEAIKTRFGGNKESKKMQTILKKQYENFVASRSEVNIAHNVSAASSQGQASASTYANDVMFSFFATQSNSLQLDNEDLEQIDTDDLEEMDLKWSQGNRNRDNTRKVVPVETPANALVVTNRMGYDWSYQAEEGPTDFALMAFSSSDKTSLGYDSQFNERDLTNKSDVFKSASDSSVNESEEVNNQANDRYKAGEWYHVVPLPYTGNFMPLRPDLSFAGLYDSVFKSTISETITNVHKTKTSTSKNSKESMEKPKTVRPSALIIKDYESDSDDDCELRPSIKQNKPSHAEINFVKSDENTRKSVIEPHTYKQAENLGKVKILGLIKRLEWNDDSETRRKSMLNRGNFVLTTVITNSGKVPVNAAKQISPKAAASTSTARYVNTDANRPTVNVTKPSSNVFHKSHSPVRRTFNQRTTPKNNVTTAGTKAIVSAVQGNRENDQGIFDSGCSRHMAGNKSFLTDYQEIDGGFVAFGGSPKGGKTSGKGKIRTGKLDSEDVYFVKELKFNLFYVSQMCDKKNSVLFTETECLVLSPDFKLPDENQVLLKVPRQNNMYSFNLKNVVPLGGIKQFWTSAKIKIVNDDVQIQALVDGKKVFVNEASIKRDLRLDDAEGTVCLPNDALFEELARMSAKTTAWNEFSSTMAFAIIYLANNHKFNFSKYILDNMVKNLEAGVKFYMFPRFVQVFVNHQLGDMSHHKGIFVNPSLTKKRKHKPRRKQREATEIPHTEPQAEERVLDLEKAKTDQAKEIADLKKRVKKLERKKKSRTLGLKRLYKIGLSAKIVSSDEEGLGDQDDASKHRKSIADINQDKGTTLVDDTQGRINDQDLFRLHNLDGDKVFIDVTTSENLEHDVTVAKKEVTTIEDIKVTFAAATTPQISKDELTLAQTLMEIKAAKPKEKGVIIQEPSKFRTTSPSQPPQAKNKGKGIMIELGKNLKKKDQITLDEEVARKLKVKMKVEMDKLQLMLIEVTEASSKRAKEELEKESAKKQKLDEQEQLKRCLEIVPEDDDDVAIEATPLSSKSPTIVDYKIYKEGKKRYFKIIKADGNSQNYLTFRKMFKNFNREDLEVLRSIVKERFKKTKPVNDMDNLLFQTLKTMFEHHVKDIIWKYQQRAVKVYNWKLFDSCEVYYVTTKNIVYYLLVEKMYPFTTNILHQLWKDVRFHVDYGVEMAYDLFRLIKRQINEGYKLE</sequence>
<dbReference type="Pfam" id="PF22936">
    <property type="entry name" value="Pol_BBD"/>
    <property type="match status" value="1"/>
</dbReference>
<evidence type="ECO:0000259" key="3">
    <source>
        <dbReference type="Pfam" id="PF22936"/>
    </source>
</evidence>
<dbReference type="InterPro" id="IPR054722">
    <property type="entry name" value="PolX-like_BBD"/>
</dbReference>
<organism evidence="4">
    <name type="scientific">Tanacetum cinerariifolium</name>
    <name type="common">Dalmatian daisy</name>
    <name type="synonym">Chrysanthemum cinerariifolium</name>
    <dbReference type="NCBI Taxonomy" id="118510"/>
    <lineage>
        <taxon>Eukaryota</taxon>
        <taxon>Viridiplantae</taxon>
        <taxon>Streptophyta</taxon>
        <taxon>Embryophyta</taxon>
        <taxon>Tracheophyta</taxon>
        <taxon>Spermatophyta</taxon>
        <taxon>Magnoliopsida</taxon>
        <taxon>eudicotyledons</taxon>
        <taxon>Gunneridae</taxon>
        <taxon>Pentapetalae</taxon>
        <taxon>asterids</taxon>
        <taxon>campanulids</taxon>
        <taxon>Asterales</taxon>
        <taxon>Asteraceae</taxon>
        <taxon>Asteroideae</taxon>
        <taxon>Anthemideae</taxon>
        <taxon>Anthemidinae</taxon>
        <taxon>Tanacetum</taxon>
    </lineage>
</organism>
<evidence type="ECO:0000313" key="4">
    <source>
        <dbReference type="EMBL" id="GEV97375.1"/>
    </source>
</evidence>
<name>A0A699GQP7_TANCI</name>
<proteinExistence type="predicted"/>
<reference evidence="4" key="1">
    <citation type="journal article" date="2019" name="Sci. Rep.">
        <title>Draft genome of Tanacetum cinerariifolium, the natural source of mosquito coil.</title>
        <authorList>
            <person name="Yamashiro T."/>
            <person name="Shiraishi A."/>
            <person name="Satake H."/>
            <person name="Nakayama K."/>
        </authorList>
    </citation>
    <scope>NUCLEOTIDE SEQUENCE</scope>
</reference>
<dbReference type="Pfam" id="PF14223">
    <property type="entry name" value="Retrotran_gag_2"/>
    <property type="match status" value="1"/>
</dbReference>
<feature type="domain" description="Retrovirus-related Pol polyprotein from transposon TNT 1-94-like beta-barrel" evidence="3">
    <location>
        <begin position="504"/>
        <end position="577"/>
    </location>
</feature>
<comment type="caution">
    <text evidence="4">The sequence shown here is derived from an EMBL/GenBank/DDBJ whole genome shotgun (WGS) entry which is preliminary data.</text>
</comment>